<name>A0AAE3YDZ9_9MICC</name>
<dbReference type="Gene3D" id="3.40.50.150">
    <property type="entry name" value="Vaccinia Virus protein VP39"/>
    <property type="match status" value="1"/>
</dbReference>
<comment type="caution">
    <text evidence="2">The sequence shown here is derived from an EMBL/GenBank/DDBJ whole genome shotgun (WGS) entry which is preliminary data.</text>
</comment>
<dbReference type="RefSeq" id="WP_309849227.1">
    <property type="nucleotide sequence ID" value="NZ_BAAAIU010000024.1"/>
</dbReference>
<accession>A0AAE3YDZ9</accession>
<dbReference type="Proteomes" id="UP001247307">
    <property type="component" value="Unassembled WGS sequence"/>
</dbReference>
<protein>
    <submittedName>
        <fullName evidence="2">Ubiquinone/menaquinone biosynthesis C-methylase UbiE</fullName>
    </submittedName>
</protein>
<dbReference type="PANTHER" id="PTHR43861">
    <property type="entry name" value="TRANS-ACONITATE 2-METHYLTRANSFERASE-RELATED"/>
    <property type="match status" value="1"/>
</dbReference>
<keyword evidence="2" id="KW-0830">Ubiquinone</keyword>
<proteinExistence type="predicted"/>
<sequence>MPTRDIDPRPPYGSSGAESFESLAPSVWNPLGSALTSAADLVPGEQVLDLFAGTGGVSLPAAQEVGPEGTVTAVDPSAALLALAAEKARTLNLRNLHTVHADAASFEPETAPDAVLLGLAMTRVADLTGFLGGIRGCLAPGGRLALSTWSGPELRGLLTPLLTVAQRHNRALEQGPLPGAFERLERFDTPLRLREDLSEAGFGEIESGEIHLKMSLDRELLWDLVLGTSLRRVLTTDDAEANRRIRSEYLDAVLAPGFADFSATAEVHVARP</sequence>
<dbReference type="InterPro" id="IPR029063">
    <property type="entry name" value="SAM-dependent_MTases_sf"/>
</dbReference>
<organism evidence="2 3">
    <name type="scientific">Falsarthrobacter nasiphocae</name>
    <dbReference type="NCBI Taxonomy" id="189863"/>
    <lineage>
        <taxon>Bacteria</taxon>
        <taxon>Bacillati</taxon>
        <taxon>Actinomycetota</taxon>
        <taxon>Actinomycetes</taxon>
        <taxon>Micrococcales</taxon>
        <taxon>Micrococcaceae</taxon>
        <taxon>Falsarthrobacter</taxon>
    </lineage>
</organism>
<dbReference type="CDD" id="cd02440">
    <property type="entry name" value="AdoMet_MTases"/>
    <property type="match status" value="1"/>
</dbReference>
<dbReference type="InterPro" id="IPR025714">
    <property type="entry name" value="Methyltranfer_dom"/>
</dbReference>
<dbReference type="AlphaFoldDB" id="A0AAE3YDZ9"/>
<dbReference type="Pfam" id="PF13847">
    <property type="entry name" value="Methyltransf_31"/>
    <property type="match status" value="1"/>
</dbReference>
<evidence type="ECO:0000259" key="1">
    <source>
        <dbReference type="Pfam" id="PF13847"/>
    </source>
</evidence>
<feature type="domain" description="Methyltransferase" evidence="1">
    <location>
        <begin position="43"/>
        <end position="150"/>
    </location>
</feature>
<dbReference type="PANTHER" id="PTHR43861:SF1">
    <property type="entry name" value="TRANS-ACONITATE 2-METHYLTRANSFERASE"/>
    <property type="match status" value="1"/>
</dbReference>
<gene>
    <name evidence="2" type="ORF">J2S35_000375</name>
</gene>
<evidence type="ECO:0000313" key="2">
    <source>
        <dbReference type="EMBL" id="MDR6891435.1"/>
    </source>
</evidence>
<evidence type="ECO:0000313" key="3">
    <source>
        <dbReference type="Proteomes" id="UP001247307"/>
    </source>
</evidence>
<reference evidence="2" key="1">
    <citation type="submission" date="2023-07" db="EMBL/GenBank/DDBJ databases">
        <title>Sequencing the genomes of 1000 actinobacteria strains.</title>
        <authorList>
            <person name="Klenk H.-P."/>
        </authorList>
    </citation>
    <scope>NUCLEOTIDE SEQUENCE</scope>
    <source>
        <strain evidence="2">DSM 13988</strain>
    </source>
</reference>
<dbReference type="SUPFAM" id="SSF53335">
    <property type="entry name" value="S-adenosyl-L-methionine-dependent methyltransferases"/>
    <property type="match status" value="1"/>
</dbReference>
<dbReference type="EMBL" id="JAVDUI010000001">
    <property type="protein sequence ID" value="MDR6891435.1"/>
    <property type="molecule type" value="Genomic_DNA"/>
</dbReference>
<keyword evidence="3" id="KW-1185">Reference proteome</keyword>